<dbReference type="InterPro" id="IPR053137">
    <property type="entry name" value="NLR-like"/>
</dbReference>
<sequence>MAVQKISGKIVSDVAVGSRVFAKSLPTVSPYFVGRELELDLMKTHLVKSTHSGQKVFAITGMGGSGKTQLVSYFLQETNKEQILFTRVVFIDASSESTLKTDLQSWAQSLGFGHEQDDWSSALSFLASGISDGRWFLIYDNADDPNLRLKKYFPGCTKGTILITSRNRGVRDLTNTYHLELGKMGADDALAALEKAAYRRIPNPSKEMDDTKILMEKLGYLPLALVHAGSYCHQQSSIVDGQAYDFTISRYLTLFNKRRDALLGSKNMFTQEEYERGVYATLDLSYEVIQEASRQFLQIISHFQYSEIHLAMFQTAAQAGFKDSETYFPRPDEHNLVWSQLNDLLCIDGEPDEFQLLELIRDLQSFSLILRSESSLRMHPLVQAWARDMKLAETKNYEAMAAQILSSCSRDGNAYIYRYLLPHIKERLAKMEGDDLHINDKVAFGRVFDEVGAFTLAEPLFKQAITGYGEETNDTLKVVCYLAQSIRNQGRWEEAETLEKAVLEKRQRILGIDHPDSISAAAALAMTYSKQGRWNEAEKLEVEVLEKRNRLLGADHPSSIDAMANLASTYSNQGRWKEAEQLQEEVLEKRIRILGADHPSSITAAASLASTYREKGRCNDAEKFEIEVPEQRNRILGVDHPDSMTAAANLAKTYRNQGRWKEAESLQEEVLENRKRVLGADHYKSIAAAAGLAVTYESQGRLKDAERVLESVVKQSVNILGPQRPHTQRRVRRMVDICTKLGKQDKAREVENYLL</sequence>
<dbReference type="Gene3D" id="3.40.50.300">
    <property type="entry name" value="P-loop containing nucleotide triphosphate hydrolases"/>
    <property type="match status" value="1"/>
</dbReference>
<dbReference type="Pfam" id="PF13374">
    <property type="entry name" value="TPR_10"/>
    <property type="match status" value="2"/>
</dbReference>
<evidence type="ECO:0000313" key="3">
    <source>
        <dbReference type="Proteomes" id="UP000054097"/>
    </source>
</evidence>
<accession>A0A0C3AJK7</accession>
<reference evidence="2 3" key="1">
    <citation type="submission" date="2014-04" db="EMBL/GenBank/DDBJ databases">
        <authorList>
            <consortium name="DOE Joint Genome Institute"/>
            <person name="Kuo A."/>
            <person name="Zuccaro A."/>
            <person name="Kohler A."/>
            <person name="Nagy L.G."/>
            <person name="Floudas D."/>
            <person name="Copeland A."/>
            <person name="Barry K.W."/>
            <person name="Cichocki N."/>
            <person name="Veneault-Fourrey C."/>
            <person name="LaButti K."/>
            <person name="Lindquist E.A."/>
            <person name="Lipzen A."/>
            <person name="Lundell T."/>
            <person name="Morin E."/>
            <person name="Murat C."/>
            <person name="Sun H."/>
            <person name="Tunlid A."/>
            <person name="Henrissat B."/>
            <person name="Grigoriev I.V."/>
            <person name="Hibbett D.S."/>
            <person name="Martin F."/>
            <person name="Nordberg H.P."/>
            <person name="Cantor M.N."/>
            <person name="Hua S.X."/>
        </authorList>
    </citation>
    <scope>NUCLEOTIDE SEQUENCE [LARGE SCALE GENOMIC DNA]</scope>
    <source>
        <strain evidence="2 3">MAFF 305830</strain>
    </source>
</reference>
<evidence type="ECO:0000313" key="2">
    <source>
        <dbReference type="EMBL" id="KIM20239.1"/>
    </source>
</evidence>
<dbReference type="STRING" id="933852.A0A0C3AJK7"/>
<reference evidence="3" key="2">
    <citation type="submission" date="2015-01" db="EMBL/GenBank/DDBJ databases">
        <title>Evolutionary Origins and Diversification of the Mycorrhizal Mutualists.</title>
        <authorList>
            <consortium name="DOE Joint Genome Institute"/>
            <consortium name="Mycorrhizal Genomics Consortium"/>
            <person name="Kohler A."/>
            <person name="Kuo A."/>
            <person name="Nagy L.G."/>
            <person name="Floudas D."/>
            <person name="Copeland A."/>
            <person name="Barry K.W."/>
            <person name="Cichocki N."/>
            <person name="Veneault-Fourrey C."/>
            <person name="LaButti K."/>
            <person name="Lindquist E.A."/>
            <person name="Lipzen A."/>
            <person name="Lundell T."/>
            <person name="Morin E."/>
            <person name="Murat C."/>
            <person name="Riley R."/>
            <person name="Ohm R."/>
            <person name="Sun H."/>
            <person name="Tunlid A."/>
            <person name="Henrissat B."/>
            <person name="Grigoriev I.V."/>
            <person name="Hibbett D.S."/>
            <person name="Martin F."/>
        </authorList>
    </citation>
    <scope>NUCLEOTIDE SEQUENCE [LARGE SCALE GENOMIC DNA]</scope>
    <source>
        <strain evidence="3">MAFF 305830</strain>
    </source>
</reference>
<dbReference type="PANTHER" id="PTHR46082">
    <property type="entry name" value="ATP/GTP-BINDING PROTEIN-RELATED"/>
    <property type="match status" value="1"/>
</dbReference>
<dbReference type="SUPFAM" id="SSF48452">
    <property type="entry name" value="TPR-like"/>
    <property type="match status" value="1"/>
</dbReference>
<proteinExistence type="predicted"/>
<dbReference type="Pfam" id="PF00931">
    <property type="entry name" value="NB-ARC"/>
    <property type="match status" value="1"/>
</dbReference>
<protein>
    <recommendedName>
        <fullName evidence="1">NB-ARC domain-containing protein</fullName>
    </recommendedName>
</protein>
<keyword evidence="3" id="KW-1185">Reference proteome</keyword>
<dbReference type="Proteomes" id="UP000054097">
    <property type="component" value="Unassembled WGS sequence"/>
</dbReference>
<name>A0A0C3AJK7_SERVB</name>
<dbReference type="EMBL" id="KN824458">
    <property type="protein sequence ID" value="KIM20239.1"/>
    <property type="molecule type" value="Genomic_DNA"/>
</dbReference>
<feature type="domain" description="NB-ARC" evidence="1">
    <location>
        <begin position="39"/>
        <end position="198"/>
    </location>
</feature>
<dbReference type="InterPro" id="IPR019734">
    <property type="entry name" value="TPR_rpt"/>
</dbReference>
<dbReference type="Pfam" id="PF13424">
    <property type="entry name" value="TPR_12"/>
    <property type="match status" value="2"/>
</dbReference>
<dbReference type="PANTHER" id="PTHR46082:SF11">
    <property type="entry name" value="AAA+ ATPASE DOMAIN-CONTAINING PROTEIN-RELATED"/>
    <property type="match status" value="1"/>
</dbReference>
<organism evidence="2 3">
    <name type="scientific">Serendipita vermifera MAFF 305830</name>
    <dbReference type="NCBI Taxonomy" id="933852"/>
    <lineage>
        <taxon>Eukaryota</taxon>
        <taxon>Fungi</taxon>
        <taxon>Dikarya</taxon>
        <taxon>Basidiomycota</taxon>
        <taxon>Agaricomycotina</taxon>
        <taxon>Agaricomycetes</taxon>
        <taxon>Sebacinales</taxon>
        <taxon>Serendipitaceae</taxon>
        <taxon>Serendipita</taxon>
    </lineage>
</organism>
<dbReference type="HOGENOM" id="CLU_000288_125_8_1"/>
<dbReference type="SUPFAM" id="SSF52540">
    <property type="entry name" value="P-loop containing nucleoside triphosphate hydrolases"/>
    <property type="match status" value="1"/>
</dbReference>
<dbReference type="Gene3D" id="1.25.40.10">
    <property type="entry name" value="Tetratricopeptide repeat domain"/>
    <property type="match status" value="2"/>
</dbReference>
<dbReference type="AlphaFoldDB" id="A0A0C3AJK7"/>
<dbReference type="InterPro" id="IPR011990">
    <property type="entry name" value="TPR-like_helical_dom_sf"/>
</dbReference>
<dbReference type="InterPro" id="IPR002182">
    <property type="entry name" value="NB-ARC"/>
</dbReference>
<dbReference type="GO" id="GO:0043531">
    <property type="term" value="F:ADP binding"/>
    <property type="evidence" value="ECO:0007669"/>
    <property type="project" value="InterPro"/>
</dbReference>
<dbReference type="SMART" id="SM00028">
    <property type="entry name" value="TPR"/>
    <property type="match status" value="4"/>
</dbReference>
<evidence type="ECO:0000259" key="1">
    <source>
        <dbReference type="Pfam" id="PF00931"/>
    </source>
</evidence>
<dbReference type="NCBIfam" id="NF040586">
    <property type="entry name" value="FxSxx_TPR"/>
    <property type="match status" value="1"/>
</dbReference>
<gene>
    <name evidence="2" type="ORF">M408DRAFT_308877</name>
</gene>
<dbReference type="OrthoDB" id="771227at2759"/>
<dbReference type="InterPro" id="IPR027417">
    <property type="entry name" value="P-loop_NTPase"/>
</dbReference>